<dbReference type="InterPro" id="IPR057326">
    <property type="entry name" value="KR_dom"/>
</dbReference>
<dbReference type="RefSeq" id="WP_029024115.1">
    <property type="nucleotide sequence ID" value="NZ_BOQM01000025.1"/>
</dbReference>
<dbReference type="Pfam" id="PF00106">
    <property type="entry name" value="adh_short"/>
    <property type="match status" value="1"/>
</dbReference>
<dbReference type="PRINTS" id="PR00081">
    <property type="entry name" value="GDHRDH"/>
</dbReference>
<dbReference type="GO" id="GO:0016491">
    <property type="term" value="F:oxidoreductase activity"/>
    <property type="evidence" value="ECO:0007669"/>
    <property type="project" value="UniProtKB-KW"/>
</dbReference>
<dbReference type="Gene3D" id="3.40.50.720">
    <property type="entry name" value="NAD(P)-binding Rossmann-like Domain"/>
    <property type="match status" value="1"/>
</dbReference>
<keyword evidence="8" id="KW-1185">Reference proteome</keyword>
<sequence length="270" mass="28463">MTTSSRDFVGRTALITGASAGIGAVFARELARRGADLVLVARRADRLTALAAELGATGVTVHVRPADLTQPDAGRDLIRALESDAIDIDVLVNNAGVGLPHAPFAEADPRRLRQMLDLNIGATTDLAHAVLPGMLDRGSGIIINVSSAAAFQPVAYLAAYSATKAYLLTLTEALWAETRATGVRVVAVCPGMTATEFFDHTGPQVTAGQVQTPEQVVAETLHALRRDTPTVVTGRRNALVAQLPRLLPRGLVARITERASRTPVAAPERT</sequence>
<evidence type="ECO:0000256" key="1">
    <source>
        <dbReference type="ARBA" id="ARBA00006484"/>
    </source>
</evidence>
<evidence type="ECO:0000256" key="3">
    <source>
        <dbReference type="RuleBase" id="RU000363"/>
    </source>
</evidence>
<dbReference type="InterPro" id="IPR002347">
    <property type="entry name" value="SDR_fam"/>
</dbReference>
<dbReference type="InterPro" id="IPR036291">
    <property type="entry name" value="NAD(P)-bd_dom_sf"/>
</dbReference>
<dbReference type="SMART" id="SM00822">
    <property type="entry name" value="PKS_KR"/>
    <property type="match status" value="1"/>
</dbReference>
<evidence type="ECO:0000313" key="6">
    <source>
        <dbReference type="EMBL" id="TQL39489.1"/>
    </source>
</evidence>
<reference evidence="6 7" key="1">
    <citation type="submission" date="2019-06" db="EMBL/GenBank/DDBJ databases">
        <title>Sequencing the genomes of 1000 actinobacteria strains.</title>
        <authorList>
            <person name="Klenk H.-P."/>
        </authorList>
    </citation>
    <scope>NUCLEOTIDE SEQUENCE [LARGE SCALE GENOMIC DNA]</scope>
    <source>
        <strain evidence="6 7">DSM 44819</strain>
    </source>
</reference>
<dbReference type="PRINTS" id="PR00080">
    <property type="entry name" value="SDRFAMILY"/>
</dbReference>
<comment type="similarity">
    <text evidence="1 3">Belongs to the short-chain dehydrogenases/reductases (SDR) family.</text>
</comment>
<dbReference type="SUPFAM" id="SSF51735">
    <property type="entry name" value="NAD(P)-binding Rossmann-fold domains"/>
    <property type="match status" value="1"/>
</dbReference>
<dbReference type="PANTHER" id="PTHR43086:SF3">
    <property type="entry name" value="NADP-DEPENDENT 3-HYDROXY ACID DEHYDROGENASE YDFG"/>
    <property type="match status" value="1"/>
</dbReference>
<comment type="caution">
    <text evidence="6">The sequence shown here is derived from an EMBL/GenBank/DDBJ whole genome shotgun (WGS) entry which is preliminary data.</text>
</comment>
<accession>A0A542XUH4</accession>
<gene>
    <name evidence="6" type="ORF">FB564_4744</name>
    <name evidence="5" type="ORF">Sar04_32720</name>
</gene>
<name>A0A542XUH4_SALAC</name>
<evidence type="ECO:0000313" key="7">
    <source>
        <dbReference type="Proteomes" id="UP000315983"/>
    </source>
</evidence>
<reference evidence="5 8" key="2">
    <citation type="submission" date="2021-03" db="EMBL/GenBank/DDBJ databases">
        <title>Whole genome shotgun sequence of Salinispora arenicola NBRC 105043.</title>
        <authorList>
            <person name="Komaki H."/>
            <person name="Tamura T."/>
        </authorList>
    </citation>
    <scope>NUCLEOTIDE SEQUENCE [LARGE SCALE GENOMIC DNA]</scope>
    <source>
        <strain evidence="5 8">NBRC 105043</strain>
    </source>
</reference>
<dbReference type="Proteomes" id="UP000315983">
    <property type="component" value="Unassembled WGS sequence"/>
</dbReference>
<evidence type="ECO:0000259" key="4">
    <source>
        <dbReference type="SMART" id="SM00822"/>
    </source>
</evidence>
<dbReference type="EMBL" id="BOQM01000025">
    <property type="protein sequence ID" value="GIM86536.1"/>
    <property type="molecule type" value="Genomic_DNA"/>
</dbReference>
<evidence type="ECO:0000313" key="5">
    <source>
        <dbReference type="EMBL" id="GIM86536.1"/>
    </source>
</evidence>
<protein>
    <submittedName>
        <fullName evidence="5">Dehydrogenase</fullName>
    </submittedName>
</protein>
<dbReference type="EMBL" id="VFOL01000001">
    <property type="protein sequence ID" value="TQL39489.1"/>
    <property type="molecule type" value="Genomic_DNA"/>
</dbReference>
<feature type="domain" description="Ketoreductase" evidence="4">
    <location>
        <begin position="11"/>
        <end position="189"/>
    </location>
</feature>
<dbReference type="PANTHER" id="PTHR43086">
    <property type="entry name" value="VERY-LONG-CHAIN 3-OXOOACYL-COA REDUCTASE"/>
    <property type="match status" value="1"/>
</dbReference>
<proteinExistence type="inferred from homology"/>
<organism evidence="6 7">
    <name type="scientific">Salinispora arenicola</name>
    <dbReference type="NCBI Taxonomy" id="168697"/>
    <lineage>
        <taxon>Bacteria</taxon>
        <taxon>Bacillati</taxon>
        <taxon>Actinomycetota</taxon>
        <taxon>Actinomycetes</taxon>
        <taxon>Micromonosporales</taxon>
        <taxon>Micromonosporaceae</taxon>
        <taxon>Salinispora</taxon>
    </lineage>
</organism>
<keyword evidence="2" id="KW-0560">Oxidoreductase</keyword>
<evidence type="ECO:0000256" key="2">
    <source>
        <dbReference type="ARBA" id="ARBA00023002"/>
    </source>
</evidence>
<dbReference type="GeneID" id="93773869"/>
<evidence type="ECO:0000313" key="8">
    <source>
        <dbReference type="Proteomes" id="UP000677457"/>
    </source>
</evidence>
<dbReference type="Proteomes" id="UP000677457">
    <property type="component" value="Unassembled WGS sequence"/>
</dbReference>
<dbReference type="PIRSF" id="PIRSF000126">
    <property type="entry name" value="11-beta-HSD1"/>
    <property type="match status" value="1"/>
</dbReference>
<dbReference type="AlphaFoldDB" id="A0A542XUH4"/>